<protein>
    <submittedName>
        <fullName evidence="1">Uncharacterized protein</fullName>
    </submittedName>
</protein>
<dbReference type="HOGENOM" id="CLU_3118741_0_0_5"/>
<sequence length="50" mass="5551">MWSLRDADHPSVPIQARRLKSGQSGTAHGGHCLEQLATLPVFFLHQGDRK</sequence>
<dbReference type="KEGG" id="kvl:KVU_PA0111"/>
<evidence type="ECO:0000313" key="1">
    <source>
        <dbReference type="EMBL" id="AEM42531.1"/>
    </source>
</evidence>
<accession>F9YAX9</accession>
<gene>
    <name evidence="1" type="ordered locus">KVU_PA0111</name>
</gene>
<geneLocation type="plasmid" evidence="2">
    <name>pKVU_100</name>
</geneLocation>
<dbReference type="EMBL" id="CP002019">
    <property type="protein sequence ID" value="AEM42531.1"/>
    <property type="molecule type" value="Genomic_DNA"/>
</dbReference>
<evidence type="ECO:0000313" key="2">
    <source>
        <dbReference type="Proteomes" id="UP000000692"/>
    </source>
</evidence>
<reference evidence="1 2" key="1">
    <citation type="journal article" date="2011" name="J. Bacteriol.">
        <title>Complete genome sequence of the industrial strain Ketogulonicigenium vulgare WSH-001.</title>
        <authorList>
            <person name="Liu L."/>
            <person name="Li Y."/>
            <person name="Zhang J."/>
            <person name="Zhou Z."/>
            <person name="Liu J."/>
            <person name="Li X."/>
            <person name="Zhou J."/>
            <person name="Du G."/>
            <person name="Wang L."/>
            <person name="Chen J."/>
        </authorList>
    </citation>
    <scope>NUCLEOTIDE SEQUENCE [LARGE SCALE GENOMIC DNA]</scope>
    <source>
        <strain evidence="1 2">WSH-001</strain>
        <plasmid evidence="2">pKVU_100</plasmid>
    </source>
</reference>
<organism evidence="1 2">
    <name type="scientific">Ketogulonicigenium vulgare (strain WSH-001)</name>
    <dbReference type="NCBI Taxonomy" id="759362"/>
    <lineage>
        <taxon>Bacteria</taxon>
        <taxon>Pseudomonadati</taxon>
        <taxon>Pseudomonadota</taxon>
        <taxon>Alphaproteobacteria</taxon>
        <taxon>Rhodobacterales</taxon>
        <taxon>Roseobacteraceae</taxon>
        <taxon>Ketogulonicigenium</taxon>
    </lineage>
</organism>
<keyword evidence="1" id="KW-0614">Plasmid</keyword>
<keyword evidence="2" id="KW-1185">Reference proteome</keyword>
<dbReference type="AlphaFoldDB" id="F9YAX9"/>
<proteinExistence type="predicted"/>
<name>F9YAX9_KETVW</name>
<dbReference type="Proteomes" id="UP000000692">
    <property type="component" value="Plasmid 1"/>
</dbReference>